<proteinExistence type="predicted"/>
<dbReference type="RefSeq" id="XP_056686319.1">
    <property type="nucleotide sequence ID" value="XM_056830341.1"/>
</dbReference>
<dbReference type="PANTHER" id="PTHR32387">
    <property type="entry name" value="WU:FJ29H11"/>
    <property type="match status" value="1"/>
</dbReference>
<organism evidence="2 3">
    <name type="scientific">Spinacia oleracea</name>
    <name type="common">Spinach</name>
    <dbReference type="NCBI Taxonomy" id="3562"/>
    <lineage>
        <taxon>Eukaryota</taxon>
        <taxon>Viridiplantae</taxon>
        <taxon>Streptophyta</taxon>
        <taxon>Embryophyta</taxon>
        <taxon>Tracheophyta</taxon>
        <taxon>Spermatophyta</taxon>
        <taxon>Magnoliopsida</taxon>
        <taxon>eudicotyledons</taxon>
        <taxon>Gunneridae</taxon>
        <taxon>Pentapetalae</taxon>
        <taxon>Caryophyllales</taxon>
        <taxon>Chenopodiaceae</taxon>
        <taxon>Chenopodioideae</taxon>
        <taxon>Anserineae</taxon>
        <taxon>Spinacia</taxon>
    </lineage>
</organism>
<dbReference type="Gene3D" id="3.30.565.10">
    <property type="entry name" value="Histidine kinase-like ATPase, C-terminal domain"/>
    <property type="match status" value="1"/>
</dbReference>
<dbReference type="AlphaFoldDB" id="A0A9R0IBP7"/>
<sequence>MTRRRENAPVNDQKPCKRRKHIPAISVAKKHIEEIRKKRFEIGVRKNPLSQTLRKAVKYLSAELYSKDVHFLMELIQNAEDNEYPAGVDPSLEFLITSRDITATGATATLLIFNNENGFTPKNMESICNVGDSTKAGNRKSGYIGEKGIGFKSVFLLTSHPYIFSNGYQIRFSEAPCPECDIAYIVPQWVEYPSVSDIQQVYGCNKALPTTVLILPLKRDKVKPVKEQLSSLHPELLLFLSKIKCLSVKEHNENPSLNTVRAISISTERDLVAKKDIDAESYTVYLMAEEEGRDAEGECGYYMWRQKFRVKDENKVEKRMEVKEWPITLSFPYGKRLNRGMISPGIYAYLPTEMVTNLPFIIQADFLLPSSRETILWDNIWNQGILDCIPTAFVNAFISLVKTREDAPAACVASMFNFLPVNTVGHPKLDAIRESIRGKLLLENIIPSESHSDQKIFHKPQEVGRLNHYFWKILLEVKKKGTKLHNLSSLGKHILHSSFDEDKYNGALTFLGVKHVGKEWYPKCIQSCNLVLGVGDDIYIKLLHFLARNWASHLYFQHTTMRSIPLLKYVGASGDVSLLSINEAVNQSSGPFLCRSRDVRHISWMIDWSKEFGSVSGLFFLPEKMQNGCLGVDGVLTWLKDFVKVVTLSVYDYACHLQNKLNNSRRMVFAYAYFLHYSYSKGFLNELEVQNLCASMPLVNSYGGVSVKRKGVLVPASGSKWVDLIGGSNSWGNQDYVVLSDEYLQFAQYAGYYTPEKKLVEFLKNYAGASDIPDICPPDAAFPTVSGPLTKENVFLLLDWIRKLRYKGIKMPDKFLSCIETGSWLRVTMSGSPVYRPPNQSFLS</sequence>
<dbReference type="RefSeq" id="XP_021846232.2">
    <property type="nucleotide sequence ID" value="XM_021990540.2"/>
</dbReference>
<dbReference type="InterPro" id="IPR036890">
    <property type="entry name" value="HATPase_C_sf"/>
</dbReference>
<gene>
    <name evidence="3 4" type="primary">LOC110786032</name>
</gene>
<reference evidence="2" key="1">
    <citation type="journal article" date="2021" name="Nat. Commun.">
        <title>Genomic analyses provide insights into spinach domestication and the genetic basis of agronomic traits.</title>
        <authorList>
            <person name="Cai X."/>
            <person name="Sun X."/>
            <person name="Xu C."/>
            <person name="Sun H."/>
            <person name="Wang X."/>
            <person name="Ge C."/>
            <person name="Zhang Z."/>
            <person name="Wang Q."/>
            <person name="Fei Z."/>
            <person name="Jiao C."/>
            <person name="Wang Q."/>
        </authorList>
    </citation>
    <scope>NUCLEOTIDE SEQUENCE [LARGE SCALE GENOMIC DNA]</scope>
    <source>
        <strain evidence="2">cv. Varoflay</strain>
    </source>
</reference>
<dbReference type="Proteomes" id="UP000813463">
    <property type="component" value="Chromosome 5"/>
</dbReference>
<dbReference type="Pfam" id="PF25794">
    <property type="entry name" value="SACS"/>
    <property type="match status" value="1"/>
</dbReference>
<reference evidence="3 4" key="2">
    <citation type="submission" date="2025-05" db="UniProtKB">
        <authorList>
            <consortium name="RefSeq"/>
        </authorList>
    </citation>
    <scope>IDENTIFICATION</scope>
    <source>
        <tissue evidence="3 4">Leaf</tissue>
    </source>
</reference>
<evidence type="ECO:0000313" key="4">
    <source>
        <dbReference type="RefSeq" id="XP_056686319.1"/>
    </source>
</evidence>
<name>A0A9R0IBP7_SPIOL</name>
<accession>A0A9R0IBP7</accession>
<dbReference type="InterPro" id="IPR058210">
    <property type="entry name" value="SACS/Nov_dom"/>
</dbReference>
<dbReference type="PANTHER" id="PTHR32387:SF3">
    <property type="entry name" value="ATP_DNA BINDING PROTEIN"/>
    <property type="match status" value="1"/>
</dbReference>
<evidence type="ECO:0000259" key="1">
    <source>
        <dbReference type="Pfam" id="PF25794"/>
    </source>
</evidence>
<evidence type="ECO:0000313" key="2">
    <source>
        <dbReference type="Proteomes" id="UP000813463"/>
    </source>
</evidence>
<keyword evidence="2" id="KW-1185">Reference proteome</keyword>
<dbReference type="SUPFAM" id="SSF55874">
    <property type="entry name" value="ATPase domain of HSP90 chaperone/DNA topoisomerase II/histidine kinase"/>
    <property type="match status" value="1"/>
</dbReference>
<dbReference type="InterPro" id="IPR052957">
    <property type="entry name" value="Auxin_embryo_med"/>
</dbReference>
<protein>
    <recommendedName>
        <fullName evidence="1">Sacsin/Nov domain-containing protein</fullName>
    </recommendedName>
</protein>
<dbReference type="GeneID" id="110786032"/>
<dbReference type="KEGG" id="soe:110786032"/>
<dbReference type="NCBIfam" id="NF047352">
    <property type="entry name" value="P_loop_sacsin"/>
    <property type="match status" value="1"/>
</dbReference>
<evidence type="ECO:0000313" key="3">
    <source>
        <dbReference type="RefSeq" id="XP_021846232.2"/>
    </source>
</evidence>
<feature type="domain" description="Sacsin/Nov" evidence="1">
    <location>
        <begin position="65"/>
        <end position="167"/>
    </location>
</feature>